<protein>
    <submittedName>
        <fullName evidence="2">Protein-arginine kinase activator protein</fullName>
    </submittedName>
</protein>
<dbReference type="SUPFAM" id="SSF46600">
    <property type="entry name" value="C-terminal UvrC-binding domain of UvrB"/>
    <property type="match status" value="1"/>
</dbReference>
<dbReference type="PANTHER" id="PTHR38430">
    <property type="entry name" value="PROTEIN-ARGININE KINASE ACTIVATOR PROTEIN"/>
    <property type="match status" value="1"/>
</dbReference>
<evidence type="ECO:0000313" key="2">
    <source>
        <dbReference type="EMBL" id="MPN03731.1"/>
    </source>
</evidence>
<dbReference type="GO" id="GO:1990169">
    <property type="term" value="P:stress response to copper ion"/>
    <property type="evidence" value="ECO:0007669"/>
    <property type="project" value="TreeGrafter"/>
</dbReference>
<dbReference type="InterPro" id="IPR001943">
    <property type="entry name" value="UVR_dom"/>
</dbReference>
<name>A0A645EP01_9ZZZZ</name>
<dbReference type="PANTHER" id="PTHR38430:SF1">
    <property type="entry name" value="PROTEIN-ARGININE KINASE ACTIVATOR PROTEIN"/>
    <property type="match status" value="1"/>
</dbReference>
<dbReference type="GO" id="GO:1990170">
    <property type="term" value="P:stress response to cadmium ion"/>
    <property type="evidence" value="ECO:0007669"/>
    <property type="project" value="TreeGrafter"/>
</dbReference>
<dbReference type="Pfam" id="PF02151">
    <property type="entry name" value="UVR"/>
    <property type="match status" value="1"/>
</dbReference>
<dbReference type="GO" id="GO:0016301">
    <property type="term" value="F:kinase activity"/>
    <property type="evidence" value="ECO:0007669"/>
    <property type="project" value="UniProtKB-KW"/>
</dbReference>
<dbReference type="GO" id="GO:0005507">
    <property type="term" value="F:copper ion binding"/>
    <property type="evidence" value="ECO:0007669"/>
    <property type="project" value="TreeGrafter"/>
</dbReference>
<dbReference type="EMBL" id="VSSQ01049657">
    <property type="protein sequence ID" value="MPN03731.1"/>
    <property type="molecule type" value="Genomic_DNA"/>
</dbReference>
<evidence type="ECO:0000259" key="1">
    <source>
        <dbReference type="PROSITE" id="PS50151"/>
    </source>
</evidence>
<comment type="caution">
    <text evidence="2">The sequence shown here is derived from an EMBL/GenBank/DDBJ whole genome shotgun (WGS) entry which is preliminary data.</text>
</comment>
<sequence>MEPLLRRIHGGGQHAGKIPARRGKMLREKVQITKLKERLQQLVQKEDFEGAVLVRDEIKRLEQAKGGEE</sequence>
<dbReference type="InterPro" id="IPR025542">
    <property type="entry name" value="YacH"/>
</dbReference>
<gene>
    <name evidence="2" type="primary">mcsA_11</name>
    <name evidence="2" type="ORF">SDC9_150963</name>
</gene>
<keyword evidence="2" id="KW-0808">Transferase</keyword>
<accession>A0A645EP01</accession>
<organism evidence="2">
    <name type="scientific">bioreactor metagenome</name>
    <dbReference type="NCBI Taxonomy" id="1076179"/>
    <lineage>
        <taxon>unclassified sequences</taxon>
        <taxon>metagenomes</taxon>
        <taxon>ecological metagenomes</taxon>
    </lineage>
</organism>
<dbReference type="GO" id="GO:0008270">
    <property type="term" value="F:zinc ion binding"/>
    <property type="evidence" value="ECO:0007669"/>
    <property type="project" value="TreeGrafter"/>
</dbReference>
<dbReference type="PROSITE" id="PS50151">
    <property type="entry name" value="UVR"/>
    <property type="match status" value="1"/>
</dbReference>
<feature type="domain" description="UVR" evidence="1">
    <location>
        <begin position="29"/>
        <end position="64"/>
    </location>
</feature>
<keyword evidence="2" id="KW-0418">Kinase</keyword>
<dbReference type="GO" id="GO:0050897">
    <property type="term" value="F:cobalt ion binding"/>
    <property type="evidence" value="ECO:0007669"/>
    <property type="project" value="TreeGrafter"/>
</dbReference>
<dbReference type="AlphaFoldDB" id="A0A645EP01"/>
<proteinExistence type="predicted"/>
<dbReference type="InterPro" id="IPR036876">
    <property type="entry name" value="UVR_dom_sf"/>
</dbReference>
<reference evidence="2" key="1">
    <citation type="submission" date="2019-08" db="EMBL/GenBank/DDBJ databases">
        <authorList>
            <person name="Kucharzyk K."/>
            <person name="Murdoch R.W."/>
            <person name="Higgins S."/>
            <person name="Loffler F."/>
        </authorList>
    </citation>
    <scope>NUCLEOTIDE SEQUENCE</scope>
</reference>
<dbReference type="GO" id="GO:0046870">
    <property type="term" value="F:cadmium ion binding"/>
    <property type="evidence" value="ECO:0007669"/>
    <property type="project" value="TreeGrafter"/>
</dbReference>